<protein>
    <submittedName>
        <fullName evidence="2">Acyl-CoA dehydrogenase</fullName>
    </submittedName>
</protein>
<gene>
    <name evidence="2" type="ORF">AVDCRST_MAG89-3134</name>
</gene>
<feature type="compositionally biased region" description="Basic residues" evidence="1">
    <location>
        <begin position="25"/>
        <end position="43"/>
    </location>
</feature>
<proteinExistence type="predicted"/>
<feature type="compositionally biased region" description="Basic and acidic residues" evidence="1">
    <location>
        <begin position="72"/>
        <end position="84"/>
    </location>
</feature>
<accession>A0A6J4MBS7</accession>
<feature type="compositionally biased region" description="Low complexity" evidence="1">
    <location>
        <begin position="390"/>
        <end position="402"/>
    </location>
</feature>
<sequence>GRRRRPRSGARAAPGAGPRAGARPGRLRRARRPRGGPARRRLGPRGGHPARGDRPHGRRGVPGRRGSAGARRQRDGLGDLRPAERGAGPRLLVGPLAGDGARHGMPRRAALGEPRAEGALAPAPGVGLRARRLCAQRARRGQRRGRGGDGGGGRRRLVGADRAEEVDHLRPARRPVPRLREDGGEGGCPAGGARRAGARRPPPAGDHQHPRLHAGGAHVRRVPRAAGKPPGRPRLRAGGGDVGAGGGALQRGLRRGGARPRLPGRLARVCFGAGAVLRSHRRAPAGAADAGGHGGRLARSPLAVPARRLAAGRGRSGRRPGNLRGQVLRFYRRHPRRARRRADPRRQRLQRGLSRRTLPARLARVGDHRRKHADPAGHHRPRRAARVRARPGGVAPATGARL</sequence>
<feature type="compositionally biased region" description="Basic residues" evidence="1">
    <location>
        <begin position="367"/>
        <end position="389"/>
    </location>
</feature>
<dbReference type="AlphaFoldDB" id="A0A6J4MBS7"/>
<feature type="compositionally biased region" description="Basic residues" evidence="1">
    <location>
        <begin position="129"/>
        <end position="145"/>
    </location>
</feature>
<feature type="region of interest" description="Disordered" evidence="1">
    <location>
        <begin position="333"/>
        <end position="402"/>
    </location>
</feature>
<dbReference type="EMBL" id="CADCTV010000653">
    <property type="protein sequence ID" value="CAA9351132.1"/>
    <property type="molecule type" value="Genomic_DNA"/>
</dbReference>
<feature type="compositionally biased region" description="Gly residues" evidence="1">
    <location>
        <begin position="237"/>
        <end position="249"/>
    </location>
</feature>
<feature type="compositionally biased region" description="Low complexity" evidence="1">
    <location>
        <begin position="9"/>
        <end position="24"/>
    </location>
</feature>
<feature type="compositionally biased region" description="Basic residues" evidence="1">
    <location>
        <begin position="333"/>
        <end position="349"/>
    </location>
</feature>
<name>A0A6J4MBS7_9BACT</name>
<feature type="non-terminal residue" evidence="2">
    <location>
        <position position="1"/>
    </location>
</feature>
<feature type="region of interest" description="Disordered" evidence="1">
    <location>
        <begin position="1"/>
        <end position="261"/>
    </location>
</feature>
<feature type="non-terminal residue" evidence="2">
    <location>
        <position position="402"/>
    </location>
</feature>
<evidence type="ECO:0000313" key="2">
    <source>
        <dbReference type="EMBL" id="CAA9351132.1"/>
    </source>
</evidence>
<organism evidence="2">
    <name type="scientific">uncultured Gemmatimonadota bacterium</name>
    <dbReference type="NCBI Taxonomy" id="203437"/>
    <lineage>
        <taxon>Bacteria</taxon>
        <taxon>Pseudomonadati</taxon>
        <taxon>Gemmatimonadota</taxon>
        <taxon>environmental samples</taxon>
    </lineage>
</organism>
<evidence type="ECO:0000256" key="1">
    <source>
        <dbReference type="SAM" id="MobiDB-lite"/>
    </source>
</evidence>
<feature type="compositionally biased region" description="Basic and acidic residues" evidence="1">
    <location>
        <begin position="158"/>
        <end position="170"/>
    </location>
</feature>
<reference evidence="2" key="1">
    <citation type="submission" date="2020-02" db="EMBL/GenBank/DDBJ databases">
        <authorList>
            <person name="Meier V. D."/>
        </authorList>
    </citation>
    <scope>NUCLEOTIDE SEQUENCE</scope>
    <source>
        <strain evidence="2">AVDCRST_MAG89</strain>
    </source>
</reference>